<evidence type="ECO:0000256" key="1">
    <source>
        <dbReference type="PROSITE-ProRule" id="PRU00175"/>
    </source>
</evidence>
<keyword evidence="1" id="KW-0863">Zinc-finger</keyword>
<protein>
    <recommendedName>
        <fullName evidence="4">RING-type domain-containing protein</fullName>
    </recommendedName>
</protein>
<dbReference type="OrthoDB" id="1711136at2759"/>
<proteinExistence type="predicted"/>
<comment type="caution">
    <text evidence="5">The sequence shown here is derived from an EMBL/GenBank/DDBJ whole genome shotgun (WGS) entry which is preliminary data.</text>
</comment>
<dbReference type="Gene3D" id="3.30.40.10">
    <property type="entry name" value="Zinc/RING finger domain, C3HC4 (zinc finger)"/>
    <property type="match status" value="1"/>
</dbReference>
<dbReference type="Proteomes" id="UP000654075">
    <property type="component" value="Unassembled WGS sequence"/>
</dbReference>
<evidence type="ECO:0000256" key="3">
    <source>
        <dbReference type="SAM" id="MobiDB-lite"/>
    </source>
</evidence>
<feature type="domain" description="RING-type" evidence="4">
    <location>
        <begin position="154"/>
        <end position="193"/>
    </location>
</feature>
<dbReference type="Pfam" id="PF13920">
    <property type="entry name" value="zf-C3HC4_3"/>
    <property type="match status" value="1"/>
</dbReference>
<dbReference type="EMBL" id="CAJNNV010031106">
    <property type="protein sequence ID" value="CAE8634685.1"/>
    <property type="molecule type" value="Genomic_DNA"/>
</dbReference>
<evidence type="ECO:0000259" key="4">
    <source>
        <dbReference type="PROSITE" id="PS50089"/>
    </source>
</evidence>
<feature type="coiled-coil region" evidence="2">
    <location>
        <begin position="110"/>
        <end position="137"/>
    </location>
</feature>
<dbReference type="GO" id="GO:0061630">
    <property type="term" value="F:ubiquitin protein ligase activity"/>
    <property type="evidence" value="ECO:0007669"/>
    <property type="project" value="UniProtKB-EC"/>
</dbReference>
<evidence type="ECO:0000313" key="5">
    <source>
        <dbReference type="EMBL" id="CAE8634685.1"/>
    </source>
</evidence>
<feature type="region of interest" description="Disordered" evidence="3">
    <location>
        <begin position="85"/>
        <end position="104"/>
    </location>
</feature>
<dbReference type="InterPro" id="IPR045194">
    <property type="entry name" value="MGRN1/RNF157-like"/>
</dbReference>
<keyword evidence="6" id="KW-1185">Reference proteome</keyword>
<organism evidence="5 6">
    <name type="scientific">Polarella glacialis</name>
    <name type="common">Dinoflagellate</name>
    <dbReference type="NCBI Taxonomy" id="89957"/>
    <lineage>
        <taxon>Eukaryota</taxon>
        <taxon>Sar</taxon>
        <taxon>Alveolata</taxon>
        <taxon>Dinophyceae</taxon>
        <taxon>Suessiales</taxon>
        <taxon>Suessiaceae</taxon>
        <taxon>Polarella</taxon>
    </lineage>
</organism>
<reference evidence="5" key="1">
    <citation type="submission" date="2021-02" db="EMBL/GenBank/DDBJ databases">
        <authorList>
            <person name="Dougan E. K."/>
            <person name="Rhodes N."/>
            <person name="Thang M."/>
            <person name="Chan C."/>
        </authorList>
    </citation>
    <scope>NUCLEOTIDE SEQUENCE</scope>
</reference>
<dbReference type="InterPro" id="IPR013083">
    <property type="entry name" value="Znf_RING/FYVE/PHD"/>
</dbReference>
<dbReference type="PANTHER" id="PTHR22996:SF0">
    <property type="entry name" value="RE60872P-RELATED"/>
    <property type="match status" value="1"/>
</dbReference>
<dbReference type="PROSITE" id="PS50089">
    <property type="entry name" value="ZF_RING_2"/>
    <property type="match status" value="1"/>
</dbReference>
<keyword evidence="1" id="KW-0479">Metal-binding</keyword>
<dbReference type="GO" id="GO:0016567">
    <property type="term" value="P:protein ubiquitination"/>
    <property type="evidence" value="ECO:0007669"/>
    <property type="project" value="TreeGrafter"/>
</dbReference>
<evidence type="ECO:0000313" key="6">
    <source>
        <dbReference type="Proteomes" id="UP000654075"/>
    </source>
</evidence>
<dbReference type="GO" id="GO:0008270">
    <property type="term" value="F:zinc ion binding"/>
    <property type="evidence" value="ECO:0007669"/>
    <property type="project" value="UniProtKB-KW"/>
</dbReference>
<dbReference type="PANTHER" id="PTHR22996">
    <property type="entry name" value="MAHOGUNIN"/>
    <property type="match status" value="1"/>
</dbReference>
<name>A0A813HAR3_POLGL</name>
<feature type="compositionally biased region" description="Basic and acidic residues" evidence="3">
    <location>
        <begin position="90"/>
        <end position="103"/>
    </location>
</feature>
<keyword evidence="2" id="KW-0175">Coiled coil</keyword>
<dbReference type="AlphaFoldDB" id="A0A813HAR3"/>
<gene>
    <name evidence="5" type="ORF">PGLA1383_LOCUS50316</name>
</gene>
<dbReference type="SMART" id="SM00184">
    <property type="entry name" value="RING"/>
    <property type="match status" value="1"/>
</dbReference>
<accession>A0A813HAR3</accession>
<evidence type="ECO:0000256" key="2">
    <source>
        <dbReference type="SAM" id="Coils"/>
    </source>
</evidence>
<sequence>MPLSCLQGAARLLIFRRLRHLEGSEEALAGEESASSSSRIQLDPVQISTGFNKEKCLADEAMKGKNGIFIKESLPLSKISKFSETAGDDQAVKQSERSLKRNSSDTSDAELLLSIELQELRRQVESLSEQLAAARESGTAPAGGEKGGAIGGECVVCMSSSRSYAFTPCGHRCVCHMCAVDLVRNDRRCPICRAKVVRILKIIDP</sequence>
<dbReference type="SUPFAM" id="SSF57850">
    <property type="entry name" value="RING/U-box"/>
    <property type="match status" value="1"/>
</dbReference>
<keyword evidence="1" id="KW-0862">Zinc</keyword>
<dbReference type="InterPro" id="IPR001841">
    <property type="entry name" value="Znf_RING"/>
</dbReference>